<organism evidence="1 2">
    <name type="scientific">Methyloversatilis universalis (strain ATCC BAA-1314 / DSM 25237 / JCM 13912 / CCUG 52030 / FAM5)</name>
    <dbReference type="NCBI Taxonomy" id="1000565"/>
    <lineage>
        <taxon>Bacteria</taxon>
        <taxon>Pseudomonadati</taxon>
        <taxon>Pseudomonadota</taxon>
        <taxon>Betaproteobacteria</taxon>
        <taxon>Nitrosomonadales</taxon>
        <taxon>Sterolibacteriaceae</taxon>
        <taxon>Methyloversatilis</taxon>
    </lineage>
</organism>
<evidence type="ECO:0000313" key="2">
    <source>
        <dbReference type="Proteomes" id="UP000005019"/>
    </source>
</evidence>
<dbReference type="RefSeq" id="WP_008059792.1">
    <property type="nucleotide sequence ID" value="NZ_AFHG01000036.1"/>
</dbReference>
<dbReference type="Proteomes" id="UP000005019">
    <property type="component" value="Unassembled WGS sequence"/>
</dbReference>
<name>F5RAJ4_METUF</name>
<gene>
    <name evidence="1" type="ORF">METUNv1_01208</name>
</gene>
<dbReference type="STRING" id="1000565.METUNv1_01208"/>
<comment type="caution">
    <text evidence="1">The sequence shown here is derived from an EMBL/GenBank/DDBJ whole genome shotgun (WGS) entry which is preliminary data.</text>
</comment>
<proteinExistence type="predicted"/>
<dbReference type="EMBL" id="AFHG01000036">
    <property type="protein sequence ID" value="EGK72443.1"/>
    <property type="molecule type" value="Genomic_DNA"/>
</dbReference>
<dbReference type="AlphaFoldDB" id="F5RAJ4"/>
<protein>
    <submittedName>
        <fullName evidence="1">Uncharacterized protein</fullName>
    </submittedName>
</protein>
<keyword evidence="2" id="KW-1185">Reference proteome</keyword>
<sequence>MKLGQPCVVAASSDFYAAIDGWPVEVVAVEGLTASSAVPAPARGMAWVKHTNEERVAHFLVPLDQLRPVAQPH</sequence>
<reference evidence="1 2" key="1">
    <citation type="journal article" date="2011" name="J. Bacteriol.">
        <title>Genome sequence of Methyloversatilis universalis FAM5T, a methylotrophic representative of the order Rhodocyclales.</title>
        <authorList>
            <person name="Kittichotirat W."/>
            <person name="Good N.M."/>
            <person name="Hall R."/>
            <person name="Bringel F."/>
            <person name="Lajus A."/>
            <person name="Medigue C."/>
            <person name="Smalley N.E."/>
            <person name="Beck D."/>
            <person name="Bumgarner R."/>
            <person name="Vuilleumier S."/>
            <person name="Kalyuzhnaya M.G."/>
        </authorList>
    </citation>
    <scope>NUCLEOTIDE SEQUENCE [LARGE SCALE GENOMIC DNA]</scope>
    <source>
        <strain evidence="2">ATCC BAA-1314 / JCM 13912 / FAM5</strain>
    </source>
</reference>
<evidence type="ECO:0000313" key="1">
    <source>
        <dbReference type="EMBL" id="EGK72443.1"/>
    </source>
</evidence>
<accession>F5RAJ4</accession>